<dbReference type="Pfam" id="PF00583">
    <property type="entry name" value="Acetyltransf_1"/>
    <property type="match status" value="1"/>
</dbReference>
<proteinExistence type="predicted"/>
<evidence type="ECO:0000256" key="1">
    <source>
        <dbReference type="ARBA" id="ARBA00022679"/>
    </source>
</evidence>
<dbReference type="InterPro" id="IPR000182">
    <property type="entry name" value="GNAT_dom"/>
</dbReference>
<dbReference type="PROSITE" id="PS51186">
    <property type="entry name" value="GNAT"/>
    <property type="match status" value="1"/>
</dbReference>
<dbReference type="AlphaFoldDB" id="A0A0M8K7N2"/>
<protein>
    <recommendedName>
        <fullName evidence="3">N-acetyltransferase domain-containing protein</fullName>
    </recommendedName>
</protein>
<keyword evidence="5" id="KW-1185">Reference proteome</keyword>
<dbReference type="Proteomes" id="UP000037784">
    <property type="component" value="Unassembled WGS sequence"/>
</dbReference>
<accession>A0A0M8K7N2</accession>
<dbReference type="Gene3D" id="3.40.630.30">
    <property type="match status" value="1"/>
</dbReference>
<dbReference type="CDD" id="cd04301">
    <property type="entry name" value="NAT_SF"/>
    <property type="match status" value="1"/>
</dbReference>
<reference evidence="5" key="2">
    <citation type="submission" date="2015-08" db="EMBL/GenBank/DDBJ databases">
        <title>Draft Genome Sequence of a Heterotrophic Facultative Anaerobic Bacterium Ardenticatena maritima Strain 110S.</title>
        <authorList>
            <person name="Kawaichi S."/>
            <person name="Yoshida T."/>
            <person name="Sako Y."/>
            <person name="Nakamura R."/>
        </authorList>
    </citation>
    <scope>NUCLEOTIDE SEQUENCE [LARGE SCALE GENOMIC DNA]</scope>
    <source>
        <strain evidence="5">110S</strain>
    </source>
</reference>
<dbReference type="PANTHER" id="PTHR43072">
    <property type="entry name" value="N-ACETYLTRANSFERASE"/>
    <property type="match status" value="1"/>
</dbReference>
<dbReference type="InParanoid" id="A0A0M8K7N2"/>
<dbReference type="OrthoDB" id="9802340at2"/>
<reference evidence="4 5" key="1">
    <citation type="journal article" date="2015" name="Genome Announc.">
        <title>Draft Genome Sequence of a Heterotrophic Facultative Anaerobic Thermophilic Bacterium, Ardenticatena maritima Strain 110ST.</title>
        <authorList>
            <person name="Kawaichi S."/>
            <person name="Yoshida T."/>
            <person name="Sako Y."/>
            <person name="Nakamura R."/>
        </authorList>
    </citation>
    <scope>NUCLEOTIDE SEQUENCE [LARGE SCALE GENOMIC DNA]</scope>
    <source>
        <strain evidence="4 5">110S</strain>
    </source>
</reference>
<sequence length="191" mass="21686">MVRQHTHTPPAAHIDWPVRTSTKDGAPVVLRPMKRRDVWRAASGLGYVSRQSFHIGVEDVSIGQVANEFMVSLKMPRYLYLVAEVEDDFAGLATARPGRFGEKDFHVATLSIWLLPFARNRGVGREMMKTLIEWCRVVGYEKAELEVFANNAPAVHLYRSLGFEVEAVQRRAVRTPRGTYTHNIFMGLFLT</sequence>
<feature type="domain" description="N-acetyltransferase" evidence="3">
    <location>
        <begin position="28"/>
        <end position="191"/>
    </location>
</feature>
<dbReference type="RefSeq" id="WP_054493310.1">
    <property type="nucleotide sequence ID" value="NZ_BBZA01000150.1"/>
</dbReference>
<evidence type="ECO:0000259" key="3">
    <source>
        <dbReference type="PROSITE" id="PS51186"/>
    </source>
</evidence>
<organism evidence="4 5">
    <name type="scientific">Ardenticatena maritima</name>
    <dbReference type="NCBI Taxonomy" id="872965"/>
    <lineage>
        <taxon>Bacteria</taxon>
        <taxon>Bacillati</taxon>
        <taxon>Chloroflexota</taxon>
        <taxon>Ardenticatenia</taxon>
        <taxon>Ardenticatenales</taxon>
        <taxon>Ardenticatenaceae</taxon>
        <taxon>Ardenticatena</taxon>
    </lineage>
</organism>
<name>A0A0M8K7N2_9CHLR</name>
<dbReference type="PANTHER" id="PTHR43072:SF23">
    <property type="entry name" value="UPF0039 PROTEIN C11D3.02C"/>
    <property type="match status" value="1"/>
</dbReference>
<gene>
    <name evidence="4" type="ORF">ARMA_1906</name>
</gene>
<dbReference type="GO" id="GO:0016747">
    <property type="term" value="F:acyltransferase activity, transferring groups other than amino-acyl groups"/>
    <property type="evidence" value="ECO:0007669"/>
    <property type="project" value="InterPro"/>
</dbReference>
<keyword evidence="2" id="KW-0012">Acyltransferase</keyword>
<comment type="caution">
    <text evidence="4">The sequence shown here is derived from an EMBL/GenBank/DDBJ whole genome shotgun (WGS) entry which is preliminary data.</text>
</comment>
<dbReference type="EMBL" id="BBZA01000150">
    <property type="protein sequence ID" value="GAP63483.1"/>
    <property type="molecule type" value="Genomic_DNA"/>
</dbReference>
<keyword evidence="1" id="KW-0808">Transferase</keyword>
<evidence type="ECO:0000313" key="5">
    <source>
        <dbReference type="Proteomes" id="UP000037784"/>
    </source>
</evidence>
<dbReference type="InterPro" id="IPR016181">
    <property type="entry name" value="Acyl_CoA_acyltransferase"/>
</dbReference>
<dbReference type="FunCoup" id="A0A0M8K7N2">
    <property type="interactions" value="20"/>
</dbReference>
<dbReference type="SUPFAM" id="SSF55729">
    <property type="entry name" value="Acyl-CoA N-acyltransferases (Nat)"/>
    <property type="match status" value="1"/>
</dbReference>
<evidence type="ECO:0000256" key="2">
    <source>
        <dbReference type="ARBA" id="ARBA00023315"/>
    </source>
</evidence>
<evidence type="ECO:0000313" key="4">
    <source>
        <dbReference type="EMBL" id="GAP63483.1"/>
    </source>
</evidence>